<dbReference type="eggNOG" id="COG3706">
    <property type="taxonomic scope" value="Bacteria"/>
</dbReference>
<protein>
    <recommendedName>
        <fullName evidence="1">diguanylate cyclase</fullName>
        <ecNumber evidence="1">2.7.7.65</ecNumber>
    </recommendedName>
</protein>
<gene>
    <name evidence="4" type="ordered locus">DaAHT2_0062</name>
</gene>
<dbReference type="InterPro" id="IPR029787">
    <property type="entry name" value="Nucleotide_cyclase"/>
</dbReference>
<dbReference type="InterPro" id="IPR050469">
    <property type="entry name" value="Diguanylate_Cyclase"/>
</dbReference>
<dbReference type="SUPFAM" id="SSF55073">
    <property type="entry name" value="Nucleotide cyclase"/>
    <property type="match status" value="1"/>
</dbReference>
<evidence type="ECO:0000259" key="3">
    <source>
        <dbReference type="PROSITE" id="PS50887"/>
    </source>
</evidence>
<dbReference type="PANTHER" id="PTHR45138:SF9">
    <property type="entry name" value="DIGUANYLATE CYCLASE DGCM-RELATED"/>
    <property type="match status" value="1"/>
</dbReference>
<comment type="catalytic activity">
    <reaction evidence="2">
        <text>2 GTP = 3',3'-c-di-GMP + 2 diphosphate</text>
        <dbReference type="Rhea" id="RHEA:24898"/>
        <dbReference type="ChEBI" id="CHEBI:33019"/>
        <dbReference type="ChEBI" id="CHEBI:37565"/>
        <dbReference type="ChEBI" id="CHEBI:58805"/>
        <dbReference type="EC" id="2.7.7.65"/>
    </reaction>
</comment>
<dbReference type="FunFam" id="3.30.70.270:FF:000001">
    <property type="entry name" value="Diguanylate cyclase domain protein"/>
    <property type="match status" value="1"/>
</dbReference>
<dbReference type="GO" id="GO:1902201">
    <property type="term" value="P:negative regulation of bacterial-type flagellum-dependent cell motility"/>
    <property type="evidence" value="ECO:0007669"/>
    <property type="project" value="TreeGrafter"/>
</dbReference>
<accession>D6Z5B8</accession>
<dbReference type="PANTHER" id="PTHR45138">
    <property type="entry name" value="REGULATORY COMPONENTS OF SENSORY TRANSDUCTION SYSTEM"/>
    <property type="match status" value="1"/>
</dbReference>
<dbReference type="KEGG" id="dak:DaAHT2_0062"/>
<dbReference type="GO" id="GO:0043709">
    <property type="term" value="P:cell adhesion involved in single-species biofilm formation"/>
    <property type="evidence" value="ECO:0007669"/>
    <property type="project" value="TreeGrafter"/>
</dbReference>
<dbReference type="CDD" id="cd01949">
    <property type="entry name" value="GGDEF"/>
    <property type="match status" value="1"/>
</dbReference>
<dbReference type="EMBL" id="CP001940">
    <property type="protein sequence ID" value="ADH84775.1"/>
    <property type="molecule type" value="Genomic_DNA"/>
</dbReference>
<feature type="domain" description="GGDEF" evidence="3">
    <location>
        <begin position="217"/>
        <end position="347"/>
    </location>
</feature>
<keyword evidence="5" id="KW-1185">Reference proteome</keyword>
<dbReference type="EC" id="2.7.7.65" evidence="1"/>
<dbReference type="STRING" id="589865.DaAHT2_0062"/>
<sequence>MNAAVVAAHQNLKAPLPGQEASIYGNQVDSLLVQLDHYRRQTLWLALVNKLQGRLAGATDLPGMLEAFSLWLMPHVEHELVGFRNFDGSRKHVLCSSHGPLRRRMLEMADKFLVSPTSETASPCCWQDDFYGCRWTIELASDSGVLLLMRRAATIDQEGIDLLAGIVGILAEPLQRGLDYGDLFDQARRDFLTGLANRRVFDERIGPLLESARRYQQPLTLLSMDLDRFKLLNDSCGHAEGDRALCRVAETLAGMVRTCDLLVRMGGDEFLLVLPGSDAKAAKIMAQRIRSAVSALSFGEDRRKMGISVGIVQWAAGLSLDDWLQRADEALYRAKGLGCCCLEPLSKQEQDSRNSS</sequence>
<proteinExistence type="predicted"/>
<dbReference type="HOGENOM" id="CLU_836085_0_0_7"/>
<dbReference type="SMART" id="SM00267">
    <property type="entry name" value="GGDEF"/>
    <property type="match status" value="1"/>
</dbReference>
<dbReference type="OrthoDB" id="5429942at2"/>
<evidence type="ECO:0000313" key="5">
    <source>
        <dbReference type="Proteomes" id="UP000001508"/>
    </source>
</evidence>
<dbReference type="NCBIfam" id="TIGR00254">
    <property type="entry name" value="GGDEF"/>
    <property type="match status" value="1"/>
</dbReference>
<evidence type="ECO:0000256" key="1">
    <source>
        <dbReference type="ARBA" id="ARBA00012528"/>
    </source>
</evidence>
<dbReference type="InterPro" id="IPR043128">
    <property type="entry name" value="Rev_trsase/Diguanyl_cyclase"/>
</dbReference>
<dbReference type="GO" id="GO:0005886">
    <property type="term" value="C:plasma membrane"/>
    <property type="evidence" value="ECO:0007669"/>
    <property type="project" value="TreeGrafter"/>
</dbReference>
<name>D6Z5B8_DESAT</name>
<dbReference type="AlphaFoldDB" id="D6Z5B8"/>
<dbReference type="FunCoup" id="D6Z5B8">
    <property type="interactions" value="109"/>
</dbReference>
<dbReference type="Pfam" id="PF00990">
    <property type="entry name" value="GGDEF"/>
    <property type="match status" value="1"/>
</dbReference>
<dbReference type="InterPro" id="IPR000160">
    <property type="entry name" value="GGDEF_dom"/>
</dbReference>
<evidence type="ECO:0000313" key="4">
    <source>
        <dbReference type="EMBL" id="ADH84775.1"/>
    </source>
</evidence>
<dbReference type="InParanoid" id="D6Z5B8"/>
<dbReference type="Gene3D" id="3.30.70.270">
    <property type="match status" value="1"/>
</dbReference>
<organism evidence="4 5">
    <name type="scientific">Desulfurivibrio alkaliphilus (strain DSM 19089 / UNIQEM U267 / AHT2)</name>
    <dbReference type="NCBI Taxonomy" id="589865"/>
    <lineage>
        <taxon>Bacteria</taxon>
        <taxon>Pseudomonadati</taxon>
        <taxon>Thermodesulfobacteriota</taxon>
        <taxon>Desulfobulbia</taxon>
        <taxon>Desulfobulbales</taxon>
        <taxon>Desulfobulbaceae</taxon>
        <taxon>Desulfurivibrio</taxon>
    </lineage>
</organism>
<dbReference type="RefSeq" id="WP_013162306.1">
    <property type="nucleotide sequence ID" value="NC_014216.1"/>
</dbReference>
<dbReference type="Proteomes" id="UP000001508">
    <property type="component" value="Chromosome"/>
</dbReference>
<evidence type="ECO:0000256" key="2">
    <source>
        <dbReference type="ARBA" id="ARBA00034247"/>
    </source>
</evidence>
<reference evidence="5" key="1">
    <citation type="submission" date="2010-02" db="EMBL/GenBank/DDBJ databases">
        <title>Complete sequence of Desulfurivibrio alkaliphilus AHT2.</title>
        <authorList>
            <consortium name="US DOE Joint Genome Institute"/>
            <person name="Pitluck S."/>
            <person name="Chertkov O."/>
            <person name="Detter J.C."/>
            <person name="Han C."/>
            <person name="Tapia R."/>
            <person name="Larimer F."/>
            <person name="Land M."/>
            <person name="Hauser L."/>
            <person name="Kyrpides N."/>
            <person name="Mikhailova N."/>
            <person name="Sorokin D.Y."/>
            <person name="Muyzer G."/>
            <person name="Woyke T."/>
        </authorList>
    </citation>
    <scope>NUCLEOTIDE SEQUENCE [LARGE SCALE GENOMIC DNA]</scope>
    <source>
        <strain evidence="5">DSM 19089 / UNIQEM U267 / AHT2</strain>
    </source>
</reference>
<dbReference type="GO" id="GO:0052621">
    <property type="term" value="F:diguanylate cyclase activity"/>
    <property type="evidence" value="ECO:0007669"/>
    <property type="project" value="UniProtKB-EC"/>
</dbReference>
<dbReference type="PROSITE" id="PS50887">
    <property type="entry name" value="GGDEF"/>
    <property type="match status" value="1"/>
</dbReference>